<evidence type="ECO:0000313" key="3">
    <source>
        <dbReference type="EMBL" id="PLW75401.1"/>
    </source>
</evidence>
<keyword evidence="4" id="KW-1185">Reference proteome</keyword>
<dbReference type="Pfam" id="PF01446">
    <property type="entry name" value="Rep_1"/>
    <property type="match status" value="1"/>
</dbReference>
<sequence length="304" mass="34154">MKLDRDANNPTTSIDQAPAYETAKSRKHRLRRVSGELLGGEHRTAKCGCTRCSEVVTVNANAHGKAGFKGVSTCGSIWTCPVCASKIAARRSVEVQELAKAHQKAGFSVYMATFTIDHGLGDDVRGLRTTLSQCWDQMTRSGAMKRLKDRFNIIGFVRALEITHGSHGWHPHLHVLWFTRPLDDENFCDDLVEKYELDDLFETELEGEESVLKKMLFKRWQAVTAKRGHNASWNAFDLVKADDAAKAAEYVSKWVLEPRSPKALKNWVADPVRLGNCWMMRRTVMNGRAVFSKIMHAHSIVPGT</sequence>
<evidence type="ECO:0000256" key="1">
    <source>
        <dbReference type="ARBA" id="ARBA00008909"/>
    </source>
</evidence>
<evidence type="ECO:0000313" key="4">
    <source>
        <dbReference type="Proteomes" id="UP000234881"/>
    </source>
</evidence>
<protein>
    <submittedName>
        <fullName evidence="3">Uncharacterized protein</fullName>
    </submittedName>
</protein>
<proteinExistence type="inferred from homology"/>
<comment type="similarity">
    <text evidence="1">Belongs to the Gram-positive plasmids replication protein type 1 family.</text>
</comment>
<dbReference type="GO" id="GO:0006260">
    <property type="term" value="P:DNA replication"/>
    <property type="evidence" value="ECO:0007669"/>
    <property type="project" value="UniProtKB-KW"/>
</dbReference>
<gene>
    <name evidence="3" type="ORF">C0081_20255</name>
</gene>
<keyword evidence="2" id="KW-0235">DNA replication</keyword>
<dbReference type="GO" id="GO:0003677">
    <property type="term" value="F:DNA binding"/>
    <property type="evidence" value="ECO:0007669"/>
    <property type="project" value="InterPro"/>
</dbReference>
<accession>A0A2N5XLI9</accession>
<name>A0A2N5XLI9_9HYPH</name>
<dbReference type="InterPro" id="IPR000989">
    <property type="entry name" value="Rep"/>
</dbReference>
<evidence type="ECO:0000256" key="2">
    <source>
        <dbReference type="ARBA" id="ARBA00022705"/>
    </source>
</evidence>
<dbReference type="RefSeq" id="WP_101535554.1">
    <property type="nucleotide sequence ID" value="NZ_PKUQ01000052.1"/>
</dbReference>
<organism evidence="3 4">
    <name type="scientific">Cohaesibacter celericrescens</name>
    <dbReference type="NCBI Taxonomy" id="2067669"/>
    <lineage>
        <taxon>Bacteria</taxon>
        <taxon>Pseudomonadati</taxon>
        <taxon>Pseudomonadota</taxon>
        <taxon>Alphaproteobacteria</taxon>
        <taxon>Hyphomicrobiales</taxon>
        <taxon>Cohaesibacteraceae</taxon>
    </lineage>
</organism>
<reference evidence="3 4" key="1">
    <citation type="submission" date="2018-01" db="EMBL/GenBank/DDBJ databases">
        <title>The draft genome sequence of Cohaesibacter sp. H1304.</title>
        <authorList>
            <person name="Wang N.-N."/>
            <person name="Du Z.-J."/>
        </authorList>
    </citation>
    <scope>NUCLEOTIDE SEQUENCE [LARGE SCALE GENOMIC DNA]</scope>
    <source>
        <strain evidence="3 4">H1304</strain>
    </source>
</reference>
<comment type="caution">
    <text evidence="3">The sequence shown here is derived from an EMBL/GenBank/DDBJ whole genome shotgun (WGS) entry which is preliminary data.</text>
</comment>
<dbReference type="OrthoDB" id="5146336at2"/>
<dbReference type="Proteomes" id="UP000234881">
    <property type="component" value="Unassembled WGS sequence"/>
</dbReference>
<dbReference type="AlphaFoldDB" id="A0A2N5XLI9"/>
<dbReference type="EMBL" id="PKUQ01000052">
    <property type="protein sequence ID" value="PLW75401.1"/>
    <property type="molecule type" value="Genomic_DNA"/>
</dbReference>